<evidence type="ECO:0000313" key="3">
    <source>
        <dbReference type="Proteomes" id="UP000308133"/>
    </source>
</evidence>
<feature type="compositionally biased region" description="Basic residues" evidence="1">
    <location>
        <begin position="88"/>
        <end position="100"/>
    </location>
</feature>
<dbReference type="AlphaFoldDB" id="A0A4U7AUU6"/>
<name>A0A4U7AUU6_9PEZI</name>
<evidence type="ECO:0000256" key="1">
    <source>
        <dbReference type="SAM" id="MobiDB-lite"/>
    </source>
</evidence>
<comment type="caution">
    <text evidence="2">The sequence shown here is derived from an EMBL/GenBank/DDBJ whole genome shotgun (WGS) entry which is preliminary data.</text>
</comment>
<protein>
    <submittedName>
        <fullName evidence="2">Uncharacterized protein</fullName>
    </submittedName>
</protein>
<organism evidence="2 3">
    <name type="scientific">Elsinoe australis</name>
    <dbReference type="NCBI Taxonomy" id="40998"/>
    <lineage>
        <taxon>Eukaryota</taxon>
        <taxon>Fungi</taxon>
        <taxon>Dikarya</taxon>
        <taxon>Ascomycota</taxon>
        <taxon>Pezizomycotina</taxon>
        <taxon>Dothideomycetes</taxon>
        <taxon>Dothideomycetidae</taxon>
        <taxon>Myriangiales</taxon>
        <taxon>Elsinoaceae</taxon>
        <taxon>Elsinoe</taxon>
    </lineage>
</organism>
<feature type="compositionally biased region" description="Basic and acidic residues" evidence="1">
    <location>
        <begin position="15"/>
        <end position="24"/>
    </location>
</feature>
<dbReference type="Proteomes" id="UP000308133">
    <property type="component" value="Unassembled WGS sequence"/>
</dbReference>
<sequence length="129" mass="14576">MAWVTRTRVGGTKGVQRERRKQGEGEEGEEGERKGEGEREAEGEQDEEDGGEGGADGHGRSSTVEYMYRTTHGFIENEDLSNRENKFHFARKHRSSRGSKQKTDLEDTRLSLTTVEARTVPGFSEQQEQ</sequence>
<gene>
    <name evidence="2" type="ORF">C1H76_5601</name>
</gene>
<feature type="compositionally biased region" description="Basic and acidic residues" evidence="1">
    <location>
        <begin position="31"/>
        <end position="42"/>
    </location>
</feature>
<reference evidence="2 3" key="1">
    <citation type="submission" date="2018-02" db="EMBL/GenBank/DDBJ databases">
        <title>Draft genome sequences of Elsinoe sp., causing black scab on jojoba.</title>
        <authorList>
            <person name="Stodart B."/>
            <person name="Jeffress S."/>
            <person name="Ash G."/>
            <person name="Arun Chinnappa K."/>
        </authorList>
    </citation>
    <scope>NUCLEOTIDE SEQUENCE [LARGE SCALE GENOMIC DNA]</scope>
    <source>
        <strain evidence="2 3">Hillstone_2</strain>
    </source>
</reference>
<proteinExistence type="predicted"/>
<dbReference type="EMBL" id="PTQR01000070">
    <property type="protein sequence ID" value="TKX22193.1"/>
    <property type="molecule type" value="Genomic_DNA"/>
</dbReference>
<evidence type="ECO:0000313" key="2">
    <source>
        <dbReference type="EMBL" id="TKX22193.1"/>
    </source>
</evidence>
<accession>A0A4U7AUU6</accession>
<feature type="region of interest" description="Disordered" evidence="1">
    <location>
        <begin position="1"/>
        <end position="110"/>
    </location>
</feature>